<organism evidence="3 4">
    <name type="scientific">Polaribacter reichenbachii</name>
    <dbReference type="NCBI Taxonomy" id="996801"/>
    <lineage>
        <taxon>Bacteria</taxon>
        <taxon>Pseudomonadati</taxon>
        <taxon>Bacteroidota</taxon>
        <taxon>Flavobacteriia</taxon>
        <taxon>Flavobacteriales</taxon>
        <taxon>Flavobacteriaceae</taxon>
    </lineage>
</organism>
<gene>
    <name evidence="3" type="ORF">LPB301_11095</name>
</gene>
<evidence type="ECO:0000256" key="1">
    <source>
        <dbReference type="PROSITE-ProRule" id="PRU00169"/>
    </source>
</evidence>
<dbReference type="GO" id="GO:0000156">
    <property type="term" value="F:phosphorelay response regulator activity"/>
    <property type="evidence" value="ECO:0007669"/>
    <property type="project" value="TreeGrafter"/>
</dbReference>
<evidence type="ECO:0000259" key="2">
    <source>
        <dbReference type="PROSITE" id="PS50110"/>
    </source>
</evidence>
<dbReference type="CDD" id="cd17535">
    <property type="entry name" value="REC_NarL-like"/>
    <property type="match status" value="1"/>
</dbReference>
<dbReference type="SMART" id="SM00448">
    <property type="entry name" value="REC"/>
    <property type="match status" value="1"/>
</dbReference>
<dbReference type="Pfam" id="PF00072">
    <property type="entry name" value="Response_reg"/>
    <property type="match status" value="1"/>
</dbReference>
<name>A0A1B8TUU2_9FLAO</name>
<dbReference type="EMBL" id="LSFL01000035">
    <property type="protein sequence ID" value="OBY63360.1"/>
    <property type="molecule type" value="Genomic_DNA"/>
</dbReference>
<accession>A0A1B8TUU2</accession>
<dbReference type="RefSeq" id="WP_068361623.1">
    <property type="nucleotide sequence ID" value="NZ_CP019337.1"/>
</dbReference>
<dbReference type="KEGG" id="prn:BW723_04615"/>
<dbReference type="InterPro" id="IPR051271">
    <property type="entry name" value="2C-system_Tx_regulators"/>
</dbReference>
<keyword evidence="4" id="KW-1185">Reference proteome</keyword>
<feature type="domain" description="Response regulatory" evidence="2">
    <location>
        <begin position="7"/>
        <end position="121"/>
    </location>
</feature>
<dbReference type="SUPFAM" id="SSF52172">
    <property type="entry name" value="CheY-like"/>
    <property type="match status" value="1"/>
</dbReference>
<feature type="modified residue" description="4-aspartylphosphate" evidence="1">
    <location>
        <position position="58"/>
    </location>
</feature>
<protein>
    <recommendedName>
        <fullName evidence="2">Response regulatory domain-containing protein</fullName>
    </recommendedName>
</protein>
<comment type="caution">
    <text evidence="3">The sequence shown here is derived from an EMBL/GenBank/DDBJ whole genome shotgun (WGS) entry which is preliminary data.</text>
</comment>
<dbReference type="PANTHER" id="PTHR45526">
    <property type="entry name" value="TRANSCRIPTIONAL REGULATORY PROTEIN DPIA"/>
    <property type="match status" value="1"/>
</dbReference>
<dbReference type="Proteomes" id="UP000092612">
    <property type="component" value="Unassembled WGS sequence"/>
</dbReference>
<reference evidence="4" key="1">
    <citation type="submission" date="2016-02" db="EMBL/GenBank/DDBJ databases">
        <title>Paenibacillus sp. LPB0068, isolated from Crassostrea gigas.</title>
        <authorList>
            <person name="Shin S.-K."/>
            <person name="Yi H."/>
        </authorList>
    </citation>
    <scope>NUCLEOTIDE SEQUENCE [LARGE SCALE GENOMIC DNA]</scope>
    <source>
        <strain evidence="4">KCTC 23969</strain>
    </source>
</reference>
<dbReference type="InterPro" id="IPR011006">
    <property type="entry name" value="CheY-like_superfamily"/>
</dbReference>
<dbReference type="InterPro" id="IPR001789">
    <property type="entry name" value="Sig_transdc_resp-reg_receiver"/>
</dbReference>
<evidence type="ECO:0000313" key="4">
    <source>
        <dbReference type="Proteomes" id="UP000092612"/>
    </source>
</evidence>
<evidence type="ECO:0000313" key="3">
    <source>
        <dbReference type="EMBL" id="OBY63360.1"/>
    </source>
</evidence>
<dbReference type="InterPro" id="IPR058245">
    <property type="entry name" value="NreC/VraR/RcsB-like_REC"/>
</dbReference>
<keyword evidence="1" id="KW-0597">Phosphoprotein</keyword>
<dbReference type="PANTHER" id="PTHR45526:SF1">
    <property type="entry name" value="TRANSCRIPTIONAL REGULATORY PROTEIN DCUR-RELATED"/>
    <property type="match status" value="1"/>
</dbReference>
<dbReference type="Gene3D" id="3.40.50.2300">
    <property type="match status" value="1"/>
</dbReference>
<dbReference type="STRING" id="996801.BW723_04615"/>
<dbReference type="PROSITE" id="PS50110">
    <property type="entry name" value="RESPONSE_REGULATORY"/>
    <property type="match status" value="1"/>
</dbReference>
<sequence length="121" mass="13527">MKSKLKNLLIVEDNTLIGKSIVDATKQIIGIENLHLATSLQEAINLVNETEFKLIILDLSLPDGNGLELLKILRDKESNNKVLVFSTNTHLKGVCLKYGAYAFFDKANDFDSLIETIRAEH</sequence>
<proteinExistence type="predicted"/>
<dbReference type="AlphaFoldDB" id="A0A1B8TUU2"/>